<name>L2GV82_VAVCU</name>
<comment type="function">
    <text evidence="4">E3 ubiquitin-protein ligase. Component of the ribosome quality control complex (RQC), a ribosome-associated complex that mediates ubiquitination and extraction of incompletely synthesized nascent chains for proteasomal degradation.</text>
</comment>
<dbReference type="GO" id="GO:0008270">
    <property type="term" value="F:zinc ion binding"/>
    <property type="evidence" value="ECO:0007669"/>
    <property type="project" value="UniProtKB-KW"/>
</dbReference>
<dbReference type="GO" id="GO:0072344">
    <property type="term" value="P:rescue of stalled ribosome"/>
    <property type="evidence" value="ECO:0007669"/>
    <property type="project" value="UniProtKB-UniRule"/>
</dbReference>
<evidence type="ECO:0000256" key="2">
    <source>
        <dbReference type="ARBA" id="ARBA00017157"/>
    </source>
</evidence>
<feature type="domain" description="RING-type" evidence="5">
    <location>
        <begin position="1040"/>
        <end position="1086"/>
    </location>
</feature>
<reference evidence="7" key="1">
    <citation type="submission" date="2011-03" db="EMBL/GenBank/DDBJ databases">
        <title>The genome sequence of Vavraia culicis strain floridensis.</title>
        <authorList>
            <consortium name="The Broad Institute Genome Sequencing Platform"/>
            <person name="Cuomo C."/>
            <person name="Becnel J."/>
            <person name="Sanscrainte N."/>
            <person name="Young S.K."/>
            <person name="Zeng Q."/>
            <person name="Gargeya S."/>
            <person name="Fitzgerald M."/>
            <person name="Haas B."/>
            <person name="Abouelleil A."/>
            <person name="Alvarado L."/>
            <person name="Arachchi H.M."/>
            <person name="Berlin A."/>
            <person name="Chapman S.B."/>
            <person name="Gearin G."/>
            <person name="Goldberg J."/>
            <person name="Griggs A."/>
            <person name="Gujja S."/>
            <person name="Hansen M."/>
            <person name="Heiman D."/>
            <person name="Howarth C."/>
            <person name="Larimer J."/>
            <person name="Lui A."/>
            <person name="MacDonald P.J.P."/>
            <person name="McCowen C."/>
            <person name="Montmayeur A."/>
            <person name="Murphy C."/>
            <person name="Neiman D."/>
            <person name="Pearson M."/>
            <person name="Priest M."/>
            <person name="Roberts A."/>
            <person name="Saif S."/>
            <person name="Shea T."/>
            <person name="Sisk P."/>
            <person name="Stolte C."/>
            <person name="Sykes S."/>
            <person name="Wortman J."/>
            <person name="Nusbaum C."/>
            <person name="Birren B."/>
        </authorList>
    </citation>
    <scope>NUCLEOTIDE SEQUENCE [LARGE SCALE GENOMIC DNA]</scope>
    <source>
        <strain evidence="7">floridensis</strain>
    </source>
</reference>
<dbReference type="GO" id="GO:1990112">
    <property type="term" value="C:RQC complex"/>
    <property type="evidence" value="ECO:0007669"/>
    <property type="project" value="UniProtKB-UniRule"/>
</dbReference>
<protein>
    <recommendedName>
        <fullName evidence="2 4">E3 ubiquitin-protein ligase listerin</fullName>
        <ecNumber evidence="4">2.3.2.27</ecNumber>
    </recommendedName>
    <alternativeName>
        <fullName evidence="4">RING-type E3 ubiquitin transferase listerin</fullName>
    </alternativeName>
</protein>
<dbReference type="InterPro" id="IPR039795">
    <property type="entry name" value="LTN1/Rkr1"/>
</dbReference>
<accession>L2GV82</accession>
<dbReference type="InterPro" id="IPR013083">
    <property type="entry name" value="Znf_RING/FYVE/PHD"/>
</dbReference>
<comment type="catalytic activity">
    <reaction evidence="4">
        <text>S-ubiquitinyl-[E2 ubiquitin-conjugating enzyme]-L-cysteine + [acceptor protein]-L-lysine = [E2 ubiquitin-conjugating enzyme]-L-cysteine + N(6)-ubiquitinyl-[acceptor protein]-L-lysine.</text>
        <dbReference type="EC" id="2.3.2.27"/>
    </reaction>
</comment>
<evidence type="ECO:0000313" key="7">
    <source>
        <dbReference type="Proteomes" id="UP000011081"/>
    </source>
</evidence>
<dbReference type="HOGENOM" id="CLU_291022_0_0_1"/>
<dbReference type="InParanoid" id="L2GV82"/>
<keyword evidence="4" id="KW-0833">Ubl conjugation pathway</keyword>
<keyword evidence="7" id="KW-1185">Reference proteome</keyword>
<dbReference type="SUPFAM" id="SSF57850">
    <property type="entry name" value="RING/U-box"/>
    <property type="match status" value="1"/>
</dbReference>
<dbReference type="GO" id="GO:1990116">
    <property type="term" value="P:ribosome-associated ubiquitin-dependent protein catabolic process"/>
    <property type="evidence" value="ECO:0007669"/>
    <property type="project" value="UniProtKB-UniRule"/>
</dbReference>
<dbReference type="UniPathway" id="UPA00143"/>
<evidence type="ECO:0000256" key="3">
    <source>
        <dbReference type="PROSITE-ProRule" id="PRU00175"/>
    </source>
</evidence>
<dbReference type="Gene3D" id="3.30.40.10">
    <property type="entry name" value="Zinc/RING finger domain, C3HC4 (zinc finger)"/>
    <property type="match status" value="1"/>
</dbReference>
<evidence type="ECO:0000313" key="6">
    <source>
        <dbReference type="EMBL" id="ELA47208.1"/>
    </source>
</evidence>
<comment type="subunit">
    <text evidence="4">Component of the ribosome quality control complex (RQC).</text>
</comment>
<dbReference type="OrthoDB" id="2191389at2759"/>
<organism evidence="6 7">
    <name type="scientific">Vavraia culicis (isolate floridensis)</name>
    <name type="common">Microsporidian parasite</name>
    <dbReference type="NCBI Taxonomy" id="948595"/>
    <lineage>
        <taxon>Eukaryota</taxon>
        <taxon>Fungi</taxon>
        <taxon>Fungi incertae sedis</taxon>
        <taxon>Microsporidia</taxon>
        <taxon>Pleistophoridae</taxon>
        <taxon>Vavraia</taxon>
    </lineage>
</organism>
<comment type="similarity">
    <text evidence="1 4">Belongs to the LTN1 family.</text>
</comment>
<keyword evidence="4" id="KW-0479">Metal-binding</keyword>
<dbReference type="PROSITE" id="PS50089">
    <property type="entry name" value="ZF_RING_2"/>
    <property type="match status" value="1"/>
</dbReference>
<dbReference type="PANTHER" id="PTHR12389:SF0">
    <property type="entry name" value="E3 UBIQUITIN-PROTEIN LIGASE LISTERIN"/>
    <property type="match status" value="1"/>
</dbReference>
<proteinExistence type="inferred from homology"/>
<gene>
    <name evidence="6" type="ORF">VCUG_01308</name>
</gene>
<dbReference type="VEuPathDB" id="MicrosporidiaDB:VCUG_01308"/>
<dbReference type="STRING" id="948595.L2GV82"/>
<dbReference type="GO" id="GO:0016567">
    <property type="term" value="P:protein ubiquitination"/>
    <property type="evidence" value="ECO:0007669"/>
    <property type="project" value="UniProtKB-UniPathway"/>
</dbReference>
<keyword evidence="3 4" id="KW-0863">Zinc-finger</keyword>
<dbReference type="Proteomes" id="UP000011081">
    <property type="component" value="Unassembled WGS sequence"/>
</dbReference>
<dbReference type="AlphaFoldDB" id="L2GV82"/>
<evidence type="ECO:0000259" key="5">
    <source>
        <dbReference type="PROSITE" id="PS50089"/>
    </source>
</evidence>
<keyword evidence="4" id="KW-0808">Transferase</keyword>
<keyword evidence="4" id="KW-0862">Zinc</keyword>
<sequence length="1090" mass="129080">MNIFSDNPEFDENFYSIVKRLNKKSVATRRKAFESLFESFSSLPVQSNMSVLKDVIVQNIRGELRRESTRLLALVLDYNDCHDVLCYWFVNFLEDRNDKYNSVILDKVDLKQCGNIMREVDKNDSVMVLKAHYTLLRYNCTELIKKFVYKSDETGQLVDHNISDEFRDMIQTLDCNNAEIYKMVVFILIKMHLPIPEVVISVTNPSLIDIKYKIIQNRRLPVELVQFYGECRYLNLEGVRYVDENYKLEYSRMKVIRRDVFEYIMCKLKNGEKRDVVLYYINESVEYCNVFEHFNDFDVLNEQCSFDKVNEFLVYLMKDIVSKYNSEENLSLMLGNLILRDEDKAPNFSYHKKDAYSKTCVSAKSSHDQTIFTYNNSKECFDFANNDDVSRCNIVLYADPLIYTLCKLNLQQILVRSNLLKIKVQTISSCDSTTLETINSCLDAAIEVIDKKFFVEHQEYFRDKVLYRRYPDLITNLKDVDEELVHMLTEEQQREYGRLIIGGEKQVLGENIPKILVLPCLYRKYLDNNDISCASYGIDTKDLLLNYLDHKFVIRFCINEKDIFWMLSTFKFNNSVFYTSNDSLSNSFFYRTCHVKPFSCQTYKKLRALRKTCKHFQFIESLKIINIMLNVKNANKVEIKEENIKELGVNKVFCTSDDVNECLSICKFIHSRNNDDKIYTYRELENGVLPTGDCGCEEYFHDDLDAAVDFYEECESMVTHDYVSTLPLSYRKMCYIRVVNRIIKSGYFKFTVLHSKKKEIYLVNNFVIKPHYIENENLSKLRINLNFIKRDKLLRVRYFKRNKHYELEKVIERLSNDIFNTYTKMKNKLSYSTMMKVINHFEDNVWYYVFIRSVSKIRNISTVLFLEKMISCRGKGISGNINIEEVNSLSVLNDSENRSRGRKQVELSKFLVQQRSSLFKCVREEFAYNFPSLLPFLTNDTIKIDSCIKREVMNKLYNVKLKLLKVTNGYELIATYFINNEDLQCKILIHNNKRPTITTLRKDKFILKLNKLLEISNRYVEVLGLWKINLDNKMMGRKECLICYYIVDMKDRLPDYECKTCKNIFHVNCVDKYQTHSKNFLCPFCRNMMK</sequence>
<dbReference type="GO" id="GO:0043023">
    <property type="term" value="F:ribosomal large subunit binding"/>
    <property type="evidence" value="ECO:0007669"/>
    <property type="project" value="TreeGrafter"/>
</dbReference>
<evidence type="ECO:0000256" key="4">
    <source>
        <dbReference type="RuleBase" id="RU367090"/>
    </source>
</evidence>
<dbReference type="RefSeq" id="XP_008074326.1">
    <property type="nucleotide sequence ID" value="XM_008076135.1"/>
</dbReference>
<dbReference type="EMBL" id="GL877422">
    <property type="protein sequence ID" value="ELA47208.1"/>
    <property type="molecule type" value="Genomic_DNA"/>
</dbReference>
<dbReference type="PANTHER" id="PTHR12389">
    <property type="entry name" value="ZINC FINGER PROTEIN 294"/>
    <property type="match status" value="1"/>
</dbReference>
<dbReference type="GO" id="GO:0005829">
    <property type="term" value="C:cytosol"/>
    <property type="evidence" value="ECO:0007669"/>
    <property type="project" value="UniProtKB-UniRule"/>
</dbReference>
<dbReference type="GO" id="GO:0061630">
    <property type="term" value="F:ubiquitin protein ligase activity"/>
    <property type="evidence" value="ECO:0007669"/>
    <property type="project" value="UniProtKB-UniRule"/>
</dbReference>
<dbReference type="EC" id="2.3.2.27" evidence="4"/>
<dbReference type="GeneID" id="19879187"/>
<comment type="pathway">
    <text evidence="4">Protein modification; protein ubiquitination.</text>
</comment>
<dbReference type="InterPro" id="IPR001841">
    <property type="entry name" value="Znf_RING"/>
</dbReference>
<evidence type="ECO:0000256" key="1">
    <source>
        <dbReference type="ARBA" id="ARBA00007997"/>
    </source>
</evidence>